<dbReference type="eggNOG" id="COG2885">
    <property type="taxonomic scope" value="Bacteria"/>
</dbReference>
<evidence type="ECO:0000256" key="2">
    <source>
        <dbReference type="ARBA" id="ARBA00022729"/>
    </source>
</evidence>
<organism evidence="5 6">
    <name type="scientific">Myroides odoratimimus</name>
    <dbReference type="NCBI Taxonomy" id="76832"/>
    <lineage>
        <taxon>Bacteria</taxon>
        <taxon>Pseudomonadati</taxon>
        <taxon>Bacteroidota</taxon>
        <taxon>Flavobacteriia</taxon>
        <taxon>Flavobacteriales</taxon>
        <taxon>Flavobacteriaceae</taxon>
        <taxon>Myroides</taxon>
    </lineage>
</organism>
<dbReference type="PROSITE" id="PS01068">
    <property type="entry name" value="OMPA_1"/>
    <property type="match status" value="1"/>
</dbReference>
<accession>A0A0S7E9L7</accession>
<dbReference type="AlphaFoldDB" id="A0A0S7E9L7"/>
<dbReference type="Gene3D" id="2.40.160.20">
    <property type="match status" value="1"/>
</dbReference>
<dbReference type="PROSITE" id="PS51123">
    <property type="entry name" value="OMPA_2"/>
    <property type="match status" value="1"/>
</dbReference>
<name>A0A0S7E9L7_9FLAO</name>
<keyword evidence="3" id="KW-0472">Membrane</keyword>
<evidence type="ECO:0000256" key="1">
    <source>
        <dbReference type="ARBA" id="ARBA00004442"/>
    </source>
</evidence>
<dbReference type="SUPFAM" id="SSF103647">
    <property type="entry name" value="TSP type-3 repeat"/>
    <property type="match status" value="1"/>
</dbReference>
<dbReference type="InterPro" id="IPR006664">
    <property type="entry name" value="OMP_bac"/>
</dbReference>
<dbReference type="RefSeq" id="WP_006259158.1">
    <property type="nucleotide sequence ID" value="NZ_BCMQ01000008.1"/>
</dbReference>
<evidence type="ECO:0000313" key="6">
    <source>
        <dbReference type="Proteomes" id="UP000069030"/>
    </source>
</evidence>
<dbReference type="CDD" id="cd07185">
    <property type="entry name" value="OmpA_C-like"/>
    <property type="match status" value="1"/>
</dbReference>
<dbReference type="KEGG" id="mod:AS202_12915"/>
<dbReference type="EMBL" id="CP013690">
    <property type="protein sequence ID" value="ALU28358.1"/>
    <property type="molecule type" value="Genomic_DNA"/>
</dbReference>
<keyword evidence="4" id="KW-0998">Cell outer membrane</keyword>
<dbReference type="InterPro" id="IPR006690">
    <property type="entry name" value="OMPA-like_CS"/>
</dbReference>
<sequence>MKKLTLPLLASVLAFGAVHAQSPYNKWSIDLNGGFAKPARAGQSAETFKNLHLDGGVRYSLNNKFGIKASFGYDKLDNWTNDADLNTNHYRTSLEGVVNVGRLLNFETWTKVLNVQAHAGGGYSWMNGDAFSGTDNMGHLMAGLTGQIKVHPRVALNADFTVIQNLEQNKNWNGVGTTNRSIAQGTMFNASVGVSIYLGKNAQHADWYTEAEQENALLAELDGRVSKVESMLVDSDGDGVPDYLDLEPNTPAGALVDSRGRNIDKNNNGIADNIEAFIAEKYGNQPEQAVAGNDSNMIKELINKGYVAAYFDFDKTQPTNVDGINFIVNYLKANPNASVEVMGYADAVGNKSYNNKLSERRANAVKDILVKSGVSASKVSAKGNGIDDAVSKDSAAARRIARKVVFKIN</sequence>
<proteinExistence type="predicted"/>
<dbReference type="SUPFAM" id="SSF103088">
    <property type="entry name" value="OmpA-like"/>
    <property type="match status" value="1"/>
</dbReference>
<dbReference type="Gene3D" id="3.30.1330.60">
    <property type="entry name" value="OmpA-like domain"/>
    <property type="match status" value="1"/>
</dbReference>
<dbReference type="Pfam" id="PF13505">
    <property type="entry name" value="OMP_b-brl"/>
    <property type="match status" value="1"/>
</dbReference>
<dbReference type="GO" id="GO:0005509">
    <property type="term" value="F:calcium ion binding"/>
    <property type="evidence" value="ECO:0007669"/>
    <property type="project" value="InterPro"/>
</dbReference>
<comment type="subcellular location">
    <subcellularLocation>
        <location evidence="1">Cell outer membrane</location>
    </subcellularLocation>
</comment>
<dbReference type="Pfam" id="PF00691">
    <property type="entry name" value="OmpA"/>
    <property type="match status" value="1"/>
</dbReference>
<evidence type="ECO:0000256" key="3">
    <source>
        <dbReference type="ARBA" id="ARBA00023136"/>
    </source>
</evidence>
<gene>
    <name evidence="5" type="ORF">AS202_12915</name>
</gene>
<protein>
    <submittedName>
        <fullName evidence="5">Flagellar motor protein MotB</fullName>
    </submittedName>
</protein>
<keyword evidence="5" id="KW-0282">Flagellum</keyword>
<keyword evidence="2" id="KW-0732">Signal</keyword>
<dbReference type="InterPro" id="IPR006665">
    <property type="entry name" value="OmpA-like"/>
</dbReference>
<dbReference type="Proteomes" id="UP000069030">
    <property type="component" value="Chromosome"/>
</dbReference>
<dbReference type="InterPro" id="IPR050330">
    <property type="entry name" value="Bact_OuterMem_StrucFunc"/>
</dbReference>
<dbReference type="InterPro" id="IPR028974">
    <property type="entry name" value="TSP_type-3_rpt"/>
</dbReference>
<evidence type="ECO:0000313" key="5">
    <source>
        <dbReference type="EMBL" id="ALU28358.1"/>
    </source>
</evidence>
<dbReference type="GeneID" id="66975616"/>
<dbReference type="InterPro" id="IPR027385">
    <property type="entry name" value="Beta-barrel_OMP"/>
</dbReference>
<dbReference type="PRINTS" id="PR01021">
    <property type="entry name" value="OMPADOMAIN"/>
</dbReference>
<reference evidence="5 6" key="1">
    <citation type="journal article" date="2016" name="J. Zhejiang Univ. Sci. B">
        <title>Antibiotic resistance mechanisms of Myroides sp.</title>
        <authorList>
            <person name="Hu S."/>
            <person name="Yuan S."/>
            <person name="Qu H."/>
            <person name="Jiang T."/>
            <person name="Zhou Y."/>
            <person name="Wang M."/>
            <person name="Ming D."/>
        </authorList>
    </citation>
    <scope>NUCLEOTIDE SEQUENCE [LARGE SCALE GENOMIC DNA]</scope>
    <source>
        <strain evidence="5 6">PR63039</strain>
    </source>
</reference>
<dbReference type="GO" id="GO:0009279">
    <property type="term" value="C:cell outer membrane"/>
    <property type="evidence" value="ECO:0007669"/>
    <property type="project" value="UniProtKB-SubCell"/>
</dbReference>
<keyword evidence="5" id="KW-0966">Cell projection</keyword>
<evidence type="ECO:0000256" key="4">
    <source>
        <dbReference type="ARBA" id="ARBA00023237"/>
    </source>
</evidence>
<dbReference type="InterPro" id="IPR036737">
    <property type="entry name" value="OmpA-like_sf"/>
</dbReference>
<dbReference type="PANTHER" id="PTHR30329">
    <property type="entry name" value="STATOR ELEMENT OF FLAGELLAR MOTOR COMPLEX"/>
    <property type="match status" value="1"/>
</dbReference>
<dbReference type="PANTHER" id="PTHR30329:SF21">
    <property type="entry name" value="LIPOPROTEIN YIAD-RELATED"/>
    <property type="match status" value="1"/>
</dbReference>
<keyword evidence="5" id="KW-0969">Cilium</keyword>